<sequence>MCVRALTWRTKRRTEASFLLRSSSAGASAAGMRPAARSGSHSAPPTSPARISARLLRFDESCCWRFVRKRELCCVSGRSLWNVSLEFCIERLTDSVDKTLFSVNRCCSASPRTLDYCSKSQTVVVSSSSSDRRRGSEEFDPRQKNKVPGRTP</sequence>
<feature type="region of interest" description="Disordered" evidence="1">
    <location>
        <begin position="125"/>
        <end position="152"/>
    </location>
</feature>
<proteinExistence type="predicted"/>
<feature type="compositionally biased region" description="Basic and acidic residues" evidence="1">
    <location>
        <begin position="130"/>
        <end position="143"/>
    </location>
</feature>
<organism evidence="2 3">
    <name type="scientific">Pleuronectes platessa</name>
    <name type="common">European plaice</name>
    <dbReference type="NCBI Taxonomy" id="8262"/>
    <lineage>
        <taxon>Eukaryota</taxon>
        <taxon>Metazoa</taxon>
        <taxon>Chordata</taxon>
        <taxon>Craniata</taxon>
        <taxon>Vertebrata</taxon>
        <taxon>Euteleostomi</taxon>
        <taxon>Actinopterygii</taxon>
        <taxon>Neopterygii</taxon>
        <taxon>Teleostei</taxon>
        <taxon>Neoteleostei</taxon>
        <taxon>Acanthomorphata</taxon>
        <taxon>Carangaria</taxon>
        <taxon>Pleuronectiformes</taxon>
        <taxon>Pleuronectoidei</taxon>
        <taxon>Pleuronectidae</taxon>
        <taxon>Pleuronectes</taxon>
    </lineage>
</organism>
<evidence type="ECO:0000256" key="1">
    <source>
        <dbReference type="SAM" id="MobiDB-lite"/>
    </source>
</evidence>
<dbReference type="AlphaFoldDB" id="A0A9N7TKX7"/>
<reference evidence="2" key="1">
    <citation type="submission" date="2020-03" db="EMBL/GenBank/DDBJ databases">
        <authorList>
            <person name="Weist P."/>
        </authorList>
    </citation>
    <scope>NUCLEOTIDE SEQUENCE</scope>
</reference>
<name>A0A9N7TKX7_PLEPL</name>
<keyword evidence="3" id="KW-1185">Reference proteome</keyword>
<gene>
    <name evidence="2" type="ORF">PLEPLA_LOCUS1621</name>
</gene>
<dbReference type="Proteomes" id="UP001153269">
    <property type="component" value="Unassembled WGS sequence"/>
</dbReference>
<accession>A0A9N7TKX7</accession>
<protein>
    <submittedName>
        <fullName evidence="2">Uncharacterized protein</fullName>
    </submittedName>
</protein>
<evidence type="ECO:0000313" key="3">
    <source>
        <dbReference type="Proteomes" id="UP001153269"/>
    </source>
</evidence>
<evidence type="ECO:0000313" key="2">
    <source>
        <dbReference type="EMBL" id="CAB1413918.1"/>
    </source>
</evidence>
<dbReference type="EMBL" id="CADEAL010000077">
    <property type="protein sequence ID" value="CAB1413918.1"/>
    <property type="molecule type" value="Genomic_DNA"/>
</dbReference>
<comment type="caution">
    <text evidence="2">The sequence shown here is derived from an EMBL/GenBank/DDBJ whole genome shotgun (WGS) entry which is preliminary data.</text>
</comment>